<dbReference type="GO" id="GO:0042802">
    <property type="term" value="F:identical protein binding"/>
    <property type="evidence" value="ECO:0007669"/>
    <property type="project" value="InterPro"/>
</dbReference>
<dbReference type="RefSeq" id="WP_083254611.1">
    <property type="nucleotide sequence ID" value="NZ_BDFE01000017.1"/>
</dbReference>
<dbReference type="SMART" id="SM00028">
    <property type="entry name" value="TPR"/>
    <property type="match status" value="11"/>
</dbReference>
<dbReference type="Pfam" id="PF12895">
    <property type="entry name" value="ANAPC3"/>
    <property type="match status" value="1"/>
</dbReference>
<name>A0A194AGC2_9BACT</name>
<keyword evidence="1" id="KW-0677">Repeat</keyword>
<reference evidence="5" key="1">
    <citation type="submission" date="2016-06" db="EMBL/GenBank/DDBJ databases">
        <title>Draft genome sequence of Desulfoplanes formicivorans strain Pf12B.</title>
        <authorList>
            <person name="Watanabe M."/>
            <person name="Kojima H."/>
            <person name="Fukui M."/>
        </authorList>
    </citation>
    <scope>NUCLEOTIDE SEQUENCE [LARGE SCALE GENOMIC DNA]</scope>
    <source>
        <strain evidence="5">Pf12B</strain>
    </source>
</reference>
<dbReference type="Pfam" id="PF07721">
    <property type="entry name" value="TPR_4"/>
    <property type="match status" value="1"/>
</dbReference>
<dbReference type="InterPro" id="IPR019734">
    <property type="entry name" value="TPR_rpt"/>
</dbReference>
<evidence type="ECO:0000256" key="2">
    <source>
        <dbReference type="ARBA" id="ARBA00022803"/>
    </source>
</evidence>
<dbReference type="PROSITE" id="PS50005">
    <property type="entry name" value="TPR"/>
    <property type="match status" value="3"/>
</dbReference>
<dbReference type="Proteomes" id="UP000095200">
    <property type="component" value="Unassembled WGS sequence"/>
</dbReference>
<keyword evidence="2 3" id="KW-0802">TPR repeat</keyword>
<gene>
    <name evidence="4" type="ORF">DPF_1847</name>
</gene>
<feature type="repeat" description="TPR" evidence="3">
    <location>
        <begin position="635"/>
        <end position="668"/>
    </location>
</feature>
<sequence length="787" mass="90828">MKIRISFACILMVCCMCIACSDHNEDRDKFYNLAQKTFEDKQYDDSLVHIKNALRIDPHFAPGYILVGKIALEKRDFVQAKDNFVKAIASEPDSLEANLGLVKSFIYLNQHENAKQYINNVLRLEPDNDDVKFLQGIIYYREGRFDESLQVVSSLPESKRTTTEYYLLGQNYIKLHKLDDALNILTRGLDAPGGKMSLHLALGMVYESMQDFENASVHYEYLAIQGKQNEAYRYSLARFYVRTGQHQRAQEVLRKLAREKYDFDALKALSNIFIAENDLSNAEQCILDYEKKYQDKDELKIFLIEFYIMHNEFDKALSKIYNEMYGADSLHTKNKYRKLLVTIFNIKKNQPKVHEYMQDIIKDDPSDCDALFYFANAALLDGDIDQGIFQFRQVIHLEPHKDRAFVALARLYLSRGDETMARQILMDCIQNNNSPAARILLSQLYEKNNQLDDAIQQLTSIPGIFSSRLELFQKLIRLQIKNKHFSQAEQNLVDALSVEAYQEFSVLTLAKLFARQGNTIKSHEFLDKYIDKNADNSLLLEQKIGIFISKNEFSKASAYIDNKVADKSLQYYLYGNLFTAQQKIDEAVDMYSKSFDLKNRRSVLMKLLHVYTKEEKYAQAIELASTYIQSHENDFRLAFLLGYLHEKMNQYDSARQFYQLALEKNPHFFPAVNNLAYLYANHFPTKKNLEAALTLLKQGGFSADTPFLDTLGWVYAQLGHTEKSIALLKTIVAQSEPSPLVCYHLGVAYLQNGQGDLAREWLNKAVNAEDSFPEKHIARKLLKEIAG</sequence>
<evidence type="ECO:0000256" key="3">
    <source>
        <dbReference type="PROSITE-ProRule" id="PRU00339"/>
    </source>
</evidence>
<organism evidence="4 5">
    <name type="scientific">Desulfoplanes formicivorans</name>
    <dbReference type="NCBI Taxonomy" id="1592317"/>
    <lineage>
        <taxon>Bacteria</taxon>
        <taxon>Pseudomonadati</taxon>
        <taxon>Thermodesulfobacteriota</taxon>
        <taxon>Desulfovibrionia</taxon>
        <taxon>Desulfovibrionales</taxon>
        <taxon>Desulfoplanaceae</taxon>
        <taxon>Desulfoplanes</taxon>
    </lineage>
</organism>
<dbReference type="PANTHER" id="PTHR45586:SF1">
    <property type="entry name" value="LIPOPOLYSACCHARIDE ASSEMBLY PROTEIN B"/>
    <property type="match status" value="1"/>
</dbReference>
<dbReference type="OrthoDB" id="220004at2"/>
<feature type="repeat" description="TPR" evidence="3">
    <location>
        <begin position="61"/>
        <end position="94"/>
    </location>
</feature>
<evidence type="ECO:0000313" key="4">
    <source>
        <dbReference type="EMBL" id="GAU09127.1"/>
    </source>
</evidence>
<dbReference type="STRING" id="1592317.DPF_1847"/>
<dbReference type="EMBL" id="BDFE01000017">
    <property type="protein sequence ID" value="GAU09127.1"/>
    <property type="molecule type" value="Genomic_DNA"/>
</dbReference>
<dbReference type="SUPFAM" id="SSF48452">
    <property type="entry name" value="TPR-like"/>
    <property type="match status" value="3"/>
</dbReference>
<feature type="repeat" description="TPR" evidence="3">
    <location>
        <begin position="568"/>
        <end position="601"/>
    </location>
</feature>
<keyword evidence="5" id="KW-1185">Reference proteome</keyword>
<dbReference type="InterPro" id="IPR051012">
    <property type="entry name" value="CellSynth/LPSAsmb/PSIAsmb"/>
</dbReference>
<dbReference type="Pfam" id="PF13432">
    <property type="entry name" value="TPR_16"/>
    <property type="match status" value="1"/>
</dbReference>
<dbReference type="InterPro" id="IPR011717">
    <property type="entry name" value="TPR-4"/>
</dbReference>
<dbReference type="AlphaFoldDB" id="A0A194AGC2"/>
<dbReference type="Pfam" id="PF14559">
    <property type="entry name" value="TPR_19"/>
    <property type="match status" value="1"/>
</dbReference>
<dbReference type="PANTHER" id="PTHR45586">
    <property type="entry name" value="TPR REPEAT-CONTAINING PROTEIN PA4667"/>
    <property type="match status" value="1"/>
</dbReference>
<accession>A0A194AGC2</accession>
<evidence type="ECO:0000256" key="1">
    <source>
        <dbReference type="ARBA" id="ARBA00022737"/>
    </source>
</evidence>
<comment type="caution">
    <text evidence="4">The sequence shown here is derived from an EMBL/GenBank/DDBJ whole genome shotgun (WGS) entry which is preliminary data.</text>
</comment>
<proteinExistence type="predicted"/>
<evidence type="ECO:0000313" key="5">
    <source>
        <dbReference type="Proteomes" id="UP000095200"/>
    </source>
</evidence>
<dbReference type="InterPro" id="IPR011990">
    <property type="entry name" value="TPR-like_helical_dom_sf"/>
</dbReference>
<dbReference type="Gene3D" id="1.25.40.10">
    <property type="entry name" value="Tetratricopeptide repeat domain"/>
    <property type="match status" value="3"/>
</dbReference>
<protein>
    <submittedName>
        <fullName evidence="4">Uncharacterized protein</fullName>
    </submittedName>
</protein>